<comment type="pathway">
    <text evidence="1">tRNA modification; wybutosine-tRNA(Phe) biosynthesis.</text>
</comment>
<dbReference type="InterPro" id="IPR029063">
    <property type="entry name" value="SAM-dependent_MTases_sf"/>
</dbReference>
<sequence length="379" mass="42828">MNSQQETKSKPKRKKAPSKNPIEAALTAWFRSFPLPEDDQLQLIAQAPKRWTVYEPMALLPTGAFGSTAWREILHSVDSSSSEEKRVDQLWKGILSEISKKQKAQLTHLAVNEGIPLHHTNTTTGEGPQDNGIFQTWAPRWTMFSRGNVKEKARLLDFHDPDRQPGEMHLEHRSQIPLASLCKAYAVDLYAGIGYFVFSYARLGMRVLCWELNPWSVEGLRRGARGNGWSVRVVQRQELSSSSSMGEMLAGGEQITVFLEDNARAVERIAELQRQRQADETTSLANVLHVNCGLLPRSDLSWGDAWDIVGGSEKAWLHLHENVGVADIERRRGEIERWFGELAKKKDSGVTKVYVDHVEQVKTFAPVVFYNPQRVSQTS</sequence>
<keyword evidence="2" id="KW-0175">Coiled coil</keyword>
<feature type="coiled-coil region" evidence="2">
    <location>
        <begin position="255"/>
        <end position="282"/>
    </location>
</feature>
<dbReference type="InterPro" id="IPR026274">
    <property type="entry name" value="tRNA_wybutosine_synth_prot_2"/>
</dbReference>
<dbReference type="HOGENOM" id="CLU_023588_0_0_1"/>
<keyword evidence="5" id="KW-1185">Reference proteome</keyword>
<dbReference type="PIRSF" id="PIRSF038972">
    <property type="entry name" value="Trm12"/>
    <property type="match status" value="1"/>
</dbReference>
<comment type="function">
    <text evidence="1">S-adenosyl-L-methionine-dependent transferase that acts as a component of the wybutosine biosynthesis pathway. Wybutosine is a hyper modified guanosine with a tricyclic base found at the 3'-position adjacent to the anticodon of eukaryotic phenylalanine tRNA. Catalyzes the transfer of the alpha-amino-alpha-carboxypropyl (acp) group from S-adenosyl-L-methionine to the C-7 position of 4-demethylwyosine (imG-14) to produce wybutosine-86.</text>
</comment>
<dbReference type="EMBL" id="KB707362">
    <property type="protein sequence ID" value="EMR62839.1"/>
    <property type="molecule type" value="Genomic_DNA"/>
</dbReference>
<evidence type="ECO:0000256" key="1">
    <source>
        <dbReference type="PIRNR" id="PIRNR038972"/>
    </source>
</evidence>
<keyword evidence="1" id="KW-0808">Transferase</keyword>
<accession>M7S9L2</accession>
<protein>
    <recommendedName>
        <fullName evidence="1">tRNA wybutosine-synthesizing protein 2</fullName>
        <shortName evidence="1">tRNA-yW-synthesizing protein 2</shortName>
    </recommendedName>
    <alternativeName>
        <fullName evidence="1">tRNA(Phe) (4-demethylwyosine(37)-C(7)) aminocarboxypropyltransferase</fullName>
    </alternativeName>
</protein>
<evidence type="ECO:0000313" key="4">
    <source>
        <dbReference type="EMBL" id="EMR62839.1"/>
    </source>
</evidence>
<dbReference type="eggNOG" id="KOG1227">
    <property type="taxonomic scope" value="Eukaryota"/>
</dbReference>
<dbReference type="SUPFAM" id="SSF53335">
    <property type="entry name" value="S-adenosyl-L-methionine-dependent methyltransferases"/>
    <property type="match status" value="1"/>
</dbReference>
<dbReference type="AlphaFoldDB" id="M7S9L2"/>
<dbReference type="KEGG" id="ela:UCREL1_10218"/>
<dbReference type="OMA" id="FELNPWS"/>
<keyword evidence="1" id="KW-0949">S-adenosyl-L-methionine</keyword>
<evidence type="ECO:0000256" key="2">
    <source>
        <dbReference type="SAM" id="Coils"/>
    </source>
</evidence>
<proteinExistence type="inferred from homology"/>
<dbReference type="Gene3D" id="3.40.50.150">
    <property type="entry name" value="Vaccinia Virus protein VP39"/>
    <property type="match status" value="1"/>
</dbReference>
<dbReference type="UniPathway" id="UPA00375"/>
<dbReference type="GO" id="GO:0008757">
    <property type="term" value="F:S-adenosylmethionine-dependent methyltransferase activity"/>
    <property type="evidence" value="ECO:0007669"/>
    <property type="project" value="InterPro"/>
</dbReference>
<dbReference type="Proteomes" id="UP000012174">
    <property type="component" value="Unassembled WGS sequence"/>
</dbReference>
<dbReference type="PANTHER" id="PTHR23245">
    <property type="entry name" value="TRNA METHYLTRANSFERASE"/>
    <property type="match status" value="1"/>
</dbReference>
<dbReference type="GO" id="GO:0005737">
    <property type="term" value="C:cytoplasm"/>
    <property type="evidence" value="ECO:0007669"/>
    <property type="project" value="UniProtKB-SubCell"/>
</dbReference>
<gene>
    <name evidence="4" type="ORF">UCREL1_10218</name>
</gene>
<comment type="subcellular location">
    <subcellularLocation>
        <location evidence="1">Cytoplasm</location>
    </subcellularLocation>
</comment>
<dbReference type="STRING" id="1287681.M7S9L2"/>
<dbReference type="PANTHER" id="PTHR23245:SF25">
    <property type="entry name" value="TRNA WYBUTOSINE-SYNTHESIZING PROTEIN 2 HOMOLOG"/>
    <property type="match status" value="1"/>
</dbReference>
<name>M7S9L2_EUTLA</name>
<evidence type="ECO:0000313" key="5">
    <source>
        <dbReference type="Proteomes" id="UP000012174"/>
    </source>
</evidence>
<dbReference type="GO" id="GO:0008175">
    <property type="term" value="F:tRNA methyltransferase activity"/>
    <property type="evidence" value="ECO:0007669"/>
    <property type="project" value="TreeGrafter"/>
</dbReference>
<feature type="region of interest" description="Disordered" evidence="3">
    <location>
        <begin position="1"/>
        <end position="21"/>
    </location>
</feature>
<organism evidence="4 5">
    <name type="scientific">Eutypa lata (strain UCR-EL1)</name>
    <name type="common">Grapevine dieback disease fungus</name>
    <name type="synonym">Eutypa armeniacae</name>
    <dbReference type="NCBI Taxonomy" id="1287681"/>
    <lineage>
        <taxon>Eukaryota</taxon>
        <taxon>Fungi</taxon>
        <taxon>Dikarya</taxon>
        <taxon>Ascomycota</taxon>
        <taxon>Pezizomycotina</taxon>
        <taxon>Sordariomycetes</taxon>
        <taxon>Xylariomycetidae</taxon>
        <taxon>Xylariales</taxon>
        <taxon>Diatrypaceae</taxon>
        <taxon>Eutypa</taxon>
    </lineage>
</organism>
<reference evidence="5" key="1">
    <citation type="journal article" date="2013" name="Genome Announc.">
        <title>Draft genome sequence of the grapevine dieback fungus Eutypa lata UCR-EL1.</title>
        <authorList>
            <person name="Blanco-Ulate B."/>
            <person name="Rolshausen P.E."/>
            <person name="Cantu D."/>
        </authorList>
    </citation>
    <scope>NUCLEOTIDE SEQUENCE [LARGE SCALE GENOMIC DNA]</scope>
    <source>
        <strain evidence="5">UCR-EL1</strain>
    </source>
</reference>
<dbReference type="OrthoDB" id="2387925at2759"/>
<keyword evidence="1" id="KW-0963">Cytoplasm</keyword>
<evidence type="ECO:0000256" key="3">
    <source>
        <dbReference type="SAM" id="MobiDB-lite"/>
    </source>
</evidence>
<comment type="similarity">
    <text evidence="1">Belongs to the class I-like SAM-binding methyltransferase superfamily. TRM5/TYW2 family.</text>
</comment>
<dbReference type="GO" id="GO:0030488">
    <property type="term" value="P:tRNA methylation"/>
    <property type="evidence" value="ECO:0007669"/>
    <property type="project" value="TreeGrafter"/>
</dbReference>
<keyword evidence="1" id="KW-0819">tRNA processing</keyword>
<dbReference type="GO" id="GO:0031591">
    <property type="term" value="P:wybutosine biosynthetic process"/>
    <property type="evidence" value="ECO:0007669"/>
    <property type="project" value="InterPro"/>
</dbReference>